<dbReference type="EMBL" id="CM003378">
    <property type="protein sequence ID" value="KOM49948.1"/>
    <property type="molecule type" value="Genomic_DNA"/>
</dbReference>
<dbReference type="AlphaFoldDB" id="A0A0L9V4R6"/>
<evidence type="ECO:0000313" key="2">
    <source>
        <dbReference type="EMBL" id="KOM49948.1"/>
    </source>
</evidence>
<sequence>MAKVRQEGSLNASGGQEDEEDEEINNLLDLEDVGKGMGETTLKLSTYQPPLLIHCCLFHIDRTIQGTFLVNRKLLPRTIQVRHSMIKVEKDLNLNMQSINFLEGGWVGEVRPNRDRGKRDRMVRQGGSEVEQRQGKQGRTV</sequence>
<dbReference type="STRING" id="3914.A0A0L9V4R6"/>
<feature type="region of interest" description="Disordered" evidence="1">
    <location>
        <begin position="112"/>
        <end position="141"/>
    </location>
</feature>
<proteinExistence type="predicted"/>
<organism evidence="2 3">
    <name type="scientific">Phaseolus angularis</name>
    <name type="common">Azuki bean</name>
    <name type="synonym">Vigna angularis</name>
    <dbReference type="NCBI Taxonomy" id="3914"/>
    <lineage>
        <taxon>Eukaryota</taxon>
        <taxon>Viridiplantae</taxon>
        <taxon>Streptophyta</taxon>
        <taxon>Embryophyta</taxon>
        <taxon>Tracheophyta</taxon>
        <taxon>Spermatophyta</taxon>
        <taxon>Magnoliopsida</taxon>
        <taxon>eudicotyledons</taxon>
        <taxon>Gunneridae</taxon>
        <taxon>Pentapetalae</taxon>
        <taxon>rosids</taxon>
        <taxon>fabids</taxon>
        <taxon>Fabales</taxon>
        <taxon>Fabaceae</taxon>
        <taxon>Papilionoideae</taxon>
        <taxon>50 kb inversion clade</taxon>
        <taxon>NPAAA clade</taxon>
        <taxon>indigoferoid/millettioid clade</taxon>
        <taxon>Phaseoleae</taxon>
        <taxon>Vigna</taxon>
    </lineage>
</organism>
<evidence type="ECO:0000313" key="3">
    <source>
        <dbReference type="Proteomes" id="UP000053144"/>
    </source>
</evidence>
<protein>
    <submittedName>
        <fullName evidence="2">Uncharacterized protein</fullName>
    </submittedName>
</protein>
<feature type="compositionally biased region" description="Basic and acidic residues" evidence="1">
    <location>
        <begin position="112"/>
        <end position="123"/>
    </location>
</feature>
<dbReference type="Proteomes" id="UP000053144">
    <property type="component" value="Chromosome 8"/>
</dbReference>
<name>A0A0L9V4R6_PHAAN</name>
<dbReference type="Gramene" id="KOM49948">
    <property type="protein sequence ID" value="KOM49948"/>
    <property type="gene ID" value="LR48_Vigan08g077500"/>
</dbReference>
<feature type="region of interest" description="Disordered" evidence="1">
    <location>
        <begin position="1"/>
        <end position="23"/>
    </location>
</feature>
<evidence type="ECO:0000256" key="1">
    <source>
        <dbReference type="SAM" id="MobiDB-lite"/>
    </source>
</evidence>
<gene>
    <name evidence="2" type="ORF">LR48_Vigan08g077500</name>
</gene>
<reference evidence="3" key="1">
    <citation type="journal article" date="2015" name="Proc. Natl. Acad. Sci. U.S.A.">
        <title>Genome sequencing of adzuki bean (Vigna angularis) provides insight into high starch and low fat accumulation and domestication.</title>
        <authorList>
            <person name="Yang K."/>
            <person name="Tian Z."/>
            <person name="Chen C."/>
            <person name="Luo L."/>
            <person name="Zhao B."/>
            <person name="Wang Z."/>
            <person name="Yu L."/>
            <person name="Li Y."/>
            <person name="Sun Y."/>
            <person name="Li W."/>
            <person name="Chen Y."/>
            <person name="Li Y."/>
            <person name="Zhang Y."/>
            <person name="Ai D."/>
            <person name="Zhao J."/>
            <person name="Shang C."/>
            <person name="Ma Y."/>
            <person name="Wu B."/>
            <person name="Wang M."/>
            <person name="Gao L."/>
            <person name="Sun D."/>
            <person name="Zhang P."/>
            <person name="Guo F."/>
            <person name="Wang W."/>
            <person name="Li Y."/>
            <person name="Wang J."/>
            <person name="Varshney R.K."/>
            <person name="Wang J."/>
            <person name="Ling H.Q."/>
            <person name="Wan P."/>
        </authorList>
    </citation>
    <scope>NUCLEOTIDE SEQUENCE</scope>
    <source>
        <strain evidence="3">cv. Jingnong 6</strain>
    </source>
</reference>
<accession>A0A0L9V4R6</accession>